<protein>
    <recommendedName>
        <fullName evidence="1">Pol beta superfamily nucleotidyltransferase in conflict systems domain-containing protein</fullName>
    </recommendedName>
</protein>
<reference evidence="2 3" key="2">
    <citation type="submission" date="2020-03" db="EMBL/GenBank/DDBJ databases">
        <title>Kangsaoukella pontilimi gen. nov., sp. nov., a new member of the family Rhodobacteraceae isolated from a tidal mudflat.</title>
        <authorList>
            <person name="Kim I.S."/>
        </authorList>
    </citation>
    <scope>NUCLEOTIDE SEQUENCE [LARGE SCALE GENOMIC DNA]</scope>
    <source>
        <strain evidence="2 3">GH1-50</strain>
    </source>
</reference>
<evidence type="ECO:0000259" key="1">
    <source>
        <dbReference type="Pfam" id="PF20697"/>
    </source>
</evidence>
<dbReference type="Pfam" id="PF20697">
    <property type="entry name" value="NTase-conflict"/>
    <property type="match status" value="1"/>
</dbReference>
<dbReference type="AlphaFoldDB" id="A0A7C9IGE7"/>
<organism evidence="2 3">
    <name type="scientific">Kangsaoukella pontilimi</name>
    <dbReference type="NCBI Taxonomy" id="2691042"/>
    <lineage>
        <taxon>Bacteria</taxon>
        <taxon>Pseudomonadati</taxon>
        <taxon>Pseudomonadota</taxon>
        <taxon>Alphaproteobacteria</taxon>
        <taxon>Rhodobacterales</taxon>
        <taxon>Paracoccaceae</taxon>
        <taxon>Kangsaoukella</taxon>
    </lineage>
</organism>
<dbReference type="EMBL" id="WUPT01000001">
    <property type="protein sequence ID" value="MXQ07887.1"/>
    <property type="molecule type" value="Genomic_DNA"/>
</dbReference>
<gene>
    <name evidence="2" type="ORF">GQ651_08515</name>
</gene>
<reference evidence="2 3" key="1">
    <citation type="submission" date="2019-12" db="EMBL/GenBank/DDBJ databases">
        <authorList>
            <person name="Lee S.D."/>
        </authorList>
    </citation>
    <scope>NUCLEOTIDE SEQUENCE [LARGE SCALE GENOMIC DNA]</scope>
    <source>
        <strain evidence="2 3">GH1-50</strain>
    </source>
</reference>
<dbReference type="RefSeq" id="WP_160763735.1">
    <property type="nucleotide sequence ID" value="NZ_WUPT01000001.1"/>
</dbReference>
<sequence>MVEKAIHLKDVQNVIVNWLDKYDVDEIFDHTFIFGSLINRDGRHFVPQGSMASDVDLVLRLGDHLEGANSRFEAILKLRSIVPELEHETAKVLGRKSVEPIYSILPITSYEIHQCIHKGHDPKLFMSNLFLDARTGERLEAGLTNYVDYDYHFENLEPFSVIRLSQSYRNRYLRCDHLGVYSQGDFDGDTAFPKEVMRSAALLRFYDGKQDDGARRTDLEEGNRYISRLIEDLADESDRHRQLWDTVSARSFPRGDTPNLLADQMLLIHEIMYDKARSLVIPSVRDAIREVMESEIGE</sequence>
<feature type="domain" description="Pol beta superfamily nucleotidyltransferase in conflict systems" evidence="1">
    <location>
        <begin position="15"/>
        <end position="276"/>
    </location>
</feature>
<evidence type="ECO:0000313" key="3">
    <source>
        <dbReference type="Proteomes" id="UP000480350"/>
    </source>
</evidence>
<comment type="caution">
    <text evidence="2">The sequence shown here is derived from an EMBL/GenBank/DDBJ whole genome shotgun (WGS) entry which is preliminary data.</text>
</comment>
<dbReference type="InterPro" id="IPR049153">
    <property type="entry name" value="NTase-conflict"/>
</dbReference>
<name>A0A7C9IGE7_9RHOB</name>
<evidence type="ECO:0000313" key="2">
    <source>
        <dbReference type="EMBL" id="MXQ07887.1"/>
    </source>
</evidence>
<accession>A0A7C9IGE7</accession>
<proteinExistence type="predicted"/>
<keyword evidence="3" id="KW-1185">Reference proteome</keyword>
<dbReference type="Proteomes" id="UP000480350">
    <property type="component" value="Unassembled WGS sequence"/>
</dbReference>